<keyword evidence="5" id="KW-0012">Acyltransferase</keyword>
<dbReference type="GO" id="GO:0016747">
    <property type="term" value="F:acyltransferase activity, transferring groups other than amino-acyl groups"/>
    <property type="evidence" value="ECO:0007669"/>
    <property type="project" value="InterPro"/>
</dbReference>
<comment type="subcellular location">
    <subcellularLocation>
        <location evidence="1">Membrane</location>
    </subcellularLocation>
</comment>
<dbReference type="AlphaFoldDB" id="A0AA96LEW3"/>
<evidence type="ECO:0000256" key="2">
    <source>
        <dbReference type="ARBA" id="ARBA00007400"/>
    </source>
</evidence>
<evidence type="ECO:0000313" key="6">
    <source>
        <dbReference type="Proteomes" id="UP001305702"/>
    </source>
</evidence>
<dbReference type="GO" id="GO:0016020">
    <property type="term" value="C:membrane"/>
    <property type="evidence" value="ECO:0007669"/>
    <property type="project" value="TreeGrafter"/>
</dbReference>
<keyword evidence="6" id="KW-1185">Reference proteome</keyword>
<keyword evidence="3" id="KW-0812">Transmembrane</keyword>
<organism evidence="5 6">
    <name type="scientific">Paenibacillus aurantius</name>
    <dbReference type="NCBI Taxonomy" id="2918900"/>
    <lineage>
        <taxon>Bacteria</taxon>
        <taxon>Bacillati</taxon>
        <taxon>Bacillota</taxon>
        <taxon>Bacilli</taxon>
        <taxon>Bacillales</taxon>
        <taxon>Paenibacillaceae</taxon>
        <taxon>Paenibacillus</taxon>
    </lineage>
</organism>
<dbReference type="Proteomes" id="UP001305702">
    <property type="component" value="Chromosome"/>
</dbReference>
<feature type="domain" description="Acyltransferase 3" evidence="4">
    <location>
        <begin position="20"/>
        <end position="372"/>
    </location>
</feature>
<dbReference type="PANTHER" id="PTHR23028:SF53">
    <property type="entry name" value="ACYL_TRANSF_3 DOMAIN-CONTAINING PROTEIN"/>
    <property type="match status" value="1"/>
</dbReference>
<dbReference type="PANTHER" id="PTHR23028">
    <property type="entry name" value="ACETYLTRANSFERASE"/>
    <property type="match status" value="1"/>
</dbReference>
<feature type="transmembrane region" description="Helical" evidence="3">
    <location>
        <begin position="206"/>
        <end position="226"/>
    </location>
</feature>
<gene>
    <name evidence="5" type="ORF">MJA45_24875</name>
</gene>
<reference evidence="5 6" key="1">
    <citation type="submission" date="2022-02" db="EMBL/GenBank/DDBJ databases">
        <title>Paenibacillus sp. MBLB1776 Whole Genome Shotgun Sequencing.</title>
        <authorList>
            <person name="Hwang C.Y."/>
            <person name="Cho E.-S."/>
            <person name="Seo M.-J."/>
        </authorList>
    </citation>
    <scope>NUCLEOTIDE SEQUENCE [LARGE SCALE GENOMIC DNA]</scope>
    <source>
        <strain evidence="5 6">MBLB1776</strain>
    </source>
</reference>
<feature type="transmembrane region" description="Helical" evidence="3">
    <location>
        <begin position="352"/>
        <end position="375"/>
    </location>
</feature>
<feature type="transmembrane region" description="Helical" evidence="3">
    <location>
        <begin position="101"/>
        <end position="119"/>
    </location>
</feature>
<evidence type="ECO:0000313" key="5">
    <source>
        <dbReference type="EMBL" id="WNQ10816.1"/>
    </source>
</evidence>
<feature type="transmembrane region" description="Helical" evidence="3">
    <location>
        <begin position="176"/>
        <end position="199"/>
    </location>
</feature>
<feature type="transmembrane region" description="Helical" evidence="3">
    <location>
        <begin position="59"/>
        <end position="80"/>
    </location>
</feature>
<keyword evidence="5" id="KW-0808">Transferase</keyword>
<protein>
    <submittedName>
        <fullName evidence="5">Acyltransferase</fullName>
        <ecNumber evidence="5">2.3.-.-</ecNumber>
    </submittedName>
</protein>
<accession>A0AA96LEW3</accession>
<name>A0AA96LEW3_9BACL</name>
<feature type="transmembrane region" description="Helical" evidence="3">
    <location>
        <begin position="272"/>
        <end position="289"/>
    </location>
</feature>
<feature type="transmembrane region" description="Helical" evidence="3">
    <location>
        <begin position="232"/>
        <end position="251"/>
    </location>
</feature>
<proteinExistence type="inferred from homology"/>
<feature type="transmembrane region" description="Helical" evidence="3">
    <location>
        <begin position="26"/>
        <end position="47"/>
    </location>
</feature>
<dbReference type="InterPro" id="IPR002656">
    <property type="entry name" value="Acyl_transf_3_dom"/>
</dbReference>
<feature type="transmembrane region" description="Helical" evidence="3">
    <location>
        <begin position="321"/>
        <end position="340"/>
    </location>
</feature>
<dbReference type="EMBL" id="CP130318">
    <property type="protein sequence ID" value="WNQ10816.1"/>
    <property type="molecule type" value="Genomic_DNA"/>
</dbReference>
<evidence type="ECO:0000256" key="3">
    <source>
        <dbReference type="SAM" id="Phobius"/>
    </source>
</evidence>
<dbReference type="RefSeq" id="WP_315604590.1">
    <property type="nucleotide sequence ID" value="NZ_CP130318.1"/>
</dbReference>
<evidence type="ECO:0000259" key="4">
    <source>
        <dbReference type="Pfam" id="PF01757"/>
    </source>
</evidence>
<dbReference type="InterPro" id="IPR050879">
    <property type="entry name" value="Acyltransferase_3"/>
</dbReference>
<comment type="similarity">
    <text evidence="2">Belongs to the acyltransferase 3 family.</text>
</comment>
<keyword evidence="3" id="KW-1133">Transmembrane helix</keyword>
<dbReference type="EC" id="2.3.-.-" evidence="5"/>
<dbReference type="Pfam" id="PF01757">
    <property type="entry name" value="Acyl_transf_3"/>
    <property type="match status" value="1"/>
</dbReference>
<keyword evidence="3" id="KW-0472">Membrane</keyword>
<dbReference type="GO" id="GO:0000271">
    <property type="term" value="P:polysaccharide biosynthetic process"/>
    <property type="evidence" value="ECO:0007669"/>
    <property type="project" value="TreeGrafter"/>
</dbReference>
<dbReference type="KEGG" id="paun:MJA45_24875"/>
<sequence length="411" mass="45841">MKNSGMGSVAVKRGGLDTRCLDGFRFLLALWVAVGHFYIIIGGPGFWQAPGVTKLLLSPWAAVDGFMVVTGFLMTYHYLLREAKEPADRLATGVTFLVRRLFRLYPVYLLAILAAFFVVSDLYEMRKEILDYFTGSTLTPFGTESKSEDPSVTGLLLHLTFLHGLFPAYESSVLSVAWSLSLEMQFYVLFPVLFAFLFLKVRSAKLYVFLAAAVVVSEVLLTKYLHGQPAMLLYKLPLFLFGMLAAAAGLGRIRWITFAMGAVMIVPFQAKFTVLLMGLLMLFLFLNGIRAKVGMGWTKPLYHVRELLSGRAARWGADLSYSLYLVHLLLLPFILTFFIGQAETVPLSRVEVALLSFAVFLALSLATALVLYLTIEKPFISLGKKAVRRMDLLRQSRQRTAIPPGKEEISA</sequence>
<evidence type="ECO:0000256" key="1">
    <source>
        <dbReference type="ARBA" id="ARBA00004370"/>
    </source>
</evidence>